<feature type="DNA-binding region" description="OmpR/PhoB-type" evidence="5">
    <location>
        <begin position="1"/>
        <end position="93"/>
    </location>
</feature>
<accession>A0A239MMG2</accession>
<dbReference type="GO" id="GO:0000160">
    <property type="term" value="P:phosphorelay signal transduction system"/>
    <property type="evidence" value="ECO:0007669"/>
    <property type="project" value="InterPro"/>
</dbReference>
<dbReference type="AlphaFoldDB" id="A0A239MMG2"/>
<dbReference type="InterPro" id="IPR051677">
    <property type="entry name" value="AfsR-DnrI-RedD_regulator"/>
</dbReference>
<dbReference type="OrthoDB" id="7628974at2"/>
<name>A0A239MMG2_9ACTN</name>
<dbReference type="InterPro" id="IPR011990">
    <property type="entry name" value="TPR-like_helical_dom_sf"/>
</dbReference>
<dbReference type="InterPro" id="IPR005158">
    <property type="entry name" value="BTAD"/>
</dbReference>
<evidence type="ECO:0000256" key="3">
    <source>
        <dbReference type="ARBA" id="ARBA00023125"/>
    </source>
</evidence>
<sequence>MRFRVLGTLDIRAGQGWVRLDRPRRRAVLAYLLLAPNRAVTVTELVEAIWGALPPSTARSQIQNDVAAIRKVLLAAGHPEAIVTTTGGYLLVSTAEQLDYQVFRRRVSEAADAADRGSWTAASRKLGEAVALWRGSALADVVAAFAGPARAALEEQRLDATERLAEARIHIGFPDEQIPVLREIVATHPERERPAALLMLALHRTDRRTEALAVGRAVRAHLREHQGLDPSQKFLDLERHILRDAGEVEPERPAPRSWLPRPPHGFIGRDDVVERLTASVDKLAEADESLVWMIDGMPGIGKTTLAVHTARLVKDRYPDGQLFVDLRGHAEGSARKTSVALGILLDQLGYPAAARPPGADGRAAVWRGELARRRCVVVLDNAASSEQIAQLLPDAPGSLVIVTSRGRLTDTTGTWSESLPVLSGGEGVALLAAIVGRERVDAEPEAAARIVELCGRHPLALRLAGARVRRRTAWTLADLAKRLGEGAVLAYLSAEDRTVTAAFSTSYERLTVGAQTAFRAIGALPLDDVSAQSIAAATGGAVERTQQDLDALADANLLVEHDVERYRLHDLMKSFAASLASAIDAAEVRAGWTTNCYDYYAAAAALSLAPGEASGVVLRHFEQAPTLRPELTPGSPGPGWFAAEHANLLSLIRSASASGHHQRGAQLATAIWRHLFNNSALEEIVETQTVALEAARTLGNDGLAAAAHNYLASGHFTMGEVALAERHLLEAIDIRRAIGDQSGFYVSRSNLATVFLVQGRVSAAARMLEDAIAQDPAPDMTSSWLTILGMCYAQLGHTEAALRTGRTALFVARQATDVRRVLTALAALGATRLRLGQFEPARRILRSCLALHQRQRNFDAADVLNDLGSAYRGLGWYDQAERHHRLALDASSSTRTNHVRATALSDLAETLIAAGKPGALEAYEQAAQLAAAIGYVRERARAALGMAICLTDDHPDRAWQLLKLALALFDQSESPDRHEVAWRLEALS</sequence>
<keyword evidence="8" id="KW-1185">Reference proteome</keyword>
<reference evidence="7 8" key="1">
    <citation type="submission" date="2017-06" db="EMBL/GenBank/DDBJ databases">
        <authorList>
            <person name="Kim H.J."/>
            <person name="Triplett B.A."/>
        </authorList>
    </citation>
    <scope>NUCLEOTIDE SEQUENCE [LARGE SCALE GENOMIC DNA]</scope>
    <source>
        <strain evidence="7 8">CGMCC 4.5593</strain>
    </source>
</reference>
<dbReference type="SUPFAM" id="SSF52540">
    <property type="entry name" value="P-loop containing nucleoside triphosphate hydrolases"/>
    <property type="match status" value="1"/>
</dbReference>
<dbReference type="Proteomes" id="UP000198362">
    <property type="component" value="Unassembled WGS sequence"/>
</dbReference>
<dbReference type="InterPro" id="IPR001867">
    <property type="entry name" value="OmpR/PhoB-type_DNA-bd"/>
</dbReference>
<dbReference type="SUPFAM" id="SSF46894">
    <property type="entry name" value="C-terminal effector domain of the bipartite response regulators"/>
    <property type="match status" value="1"/>
</dbReference>
<dbReference type="PANTHER" id="PTHR35807:SF1">
    <property type="entry name" value="TRANSCRIPTIONAL REGULATOR REDD"/>
    <property type="match status" value="1"/>
</dbReference>
<dbReference type="InterPro" id="IPR036388">
    <property type="entry name" value="WH-like_DNA-bd_sf"/>
</dbReference>
<dbReference type="InterPro" id="IPR027417">
    <property type="entry name" value="P-loop_NTPase"/>
</dbReference>
<dbReference type="SMART" id="SM00862">
    <property type="entry name" value="Trans_reg_C"/>
    <property type="match status" value="1"/>
</dbReference>
<dbReference type="PROSITE" id="PS51755">
    <property type="entry name" value="OMPR_PHOB"/>
    <property type="match status" value="1"/>
</dbReference>
<evidence type="ECO:0000259" key="6">
    <source>
        <dbReference type="PROSITE" id="PS51755"/>
    </source>
</evidence>
<dbReference type="Gene3D" id="3.40.50.300">
    <property type="entry name" value="P-loop containing nucleotide triphosphate hydrolases"/>
    <property type="match status" value="1"/>
</dbReference>
<dbReference type="SMART" id="SM01043">
    <property type="entry name" value="BTAD"/>
    <property type="match status" value="1"/>
</dbReference>
<dbReference type="GO" id="GO:0043531">
    <property type="term" value="F:ADP binding"/>
    <property type="evidence" value="ECO:0007669"/>
    <property type="project" value="InterPro"/>
</dbReference>
<keyword evidence="3 5" id="KW-0238">DNA-binding</keyword>
<dbReference type="PRINTS" id="PR00364">
    <property type="entry name" value="DISEASERSIST"/>
</dbReference>
<evidence type="ECO:0000313" key="8">
    <source>
        <dbReference type="Proteomes" id="UP000198362"/>
    </source>
</evidence>
<dbReference type="Gene3D" id="1.10.10.10">
    <property type="entry name" value="Winged helix-like DNA-binding domain superfamily/Winged helix DNA-binding domain"/>
    <property type="match status" value="1"/>
</dbReference>
<dbReference type="CDD" id="cd15831">
    <property type="entry name" value="BTAD"/>
    <property type="match status" value="1"/>
</dbReference>
<dbReference type="Pfam" id="PF03704">
    <property type="entry name" value="BTAD"/>
    <property type="match status" value="1"/>
</dbReference>
<dbReference type="Gene3D" id="1.25.40.10">
    <property type="entry name" value="Tetratricopeptide repeat domain"/>
    <property type="match status" value="3"/>
</dbReference>
<comment type="similarity">
    <text evidence="1">Belongs to the AfsR/DnrI/RedD regulatory family.</text>
</comment>
<keyword evidence="4" id="KW-0804">Transcription</keyword>
<dbReference type="InterPro" id="IPR019734">
    <property type="entry name" value="TPR_rpt"/>
</dbReference>
<keyword evidence="2" id="KW-0805">Transcription regulation</keyword>
<evidence type="ECO:0000256" key="5">
    <source>
        <dbReference type="PROSITE-ProRule" id="PRU01091"/>
    </source>
</evidence>
<evidence type="ECO:0000256" key="1">
    <source>
        <dbReference type="ARBA" id="ARBA00005820"/>
    </source>
</evidence>
<evidence type="ECO:0000313" key="7">
    <source>
        <dbReference type="EMBL" id="SNT43453.1"/>
    </source>
</evidence>
<organism evidence="7 8">
    <name type="scientific">Asanoa hainanensis</name>
    <dbReference type="NCBI Taxonomy" id="560556"/>
    <lineage>
        <taxon>Bacteria</taxon>
        <taxon>Bacillati</taxon>
        <taxon>Actinomycetota</taxon>
        <taxon>Actinomycetes</taxon>
        <taxon>Micromonosporales</taxon>
        <taxon>Micromonosporaceae</taxon>
        <taxon>Asanoa</taxon>
    </lineage>
</organism>
<dbReference type="Pfam" id="PF00486">
    <property type="entry name" value="Trans_reg_C"/>
    <property type="match status" value="1"/>
</dbReference>
<dbReference type="GO" id="GO:0006355">
    <property type="term" value="P:regulation of DNA-templated transcription"/>
    <property type="evidence" value="ECO:0007669"/>
    <property type="project" value="InterPro"/>
</dbReference>
<proteinExistence type="inferred from homology"/>
<dbReference type="SMART" id="SM00028">
    <property type="entry name" value="TPR"/>
    <property type="match status" value="6"/>
</dbReference>
<protein>
    <submittedName>
        <fullName evidence="7">DNA-binding transcriptional activator of the SARP family</fullName>
    </submittedName>
</protein>
<dbReference type="RefSeq" id="WP_089249606.1">
    <property type="nucleotide sequence ID" value="NZ_FZPH01000006.1"/>
</dbReference>
<feature type="domain" description="OmpR/PhoB-type" evidence="6">
    <location>
        <begin position="1"/>
        <end position="93"/>
    </location>
</feature>
<dbReference type="SUPFAM" id="SSF48452">
    <property type="entry name" value="TPR-like"/>
    <property type="match status" value="3"/>
</dbReference>
<dbReference type="InterPro" id="IPR016032">
    <property type="entry name" value="Sig_transdc_resp-reg_C-effctor"/>
</dbReference>
<dbReference type="PANTHER" id="PTHR35807">
    <property type="entry name" value="TRANSCRIPTIONAL REGULATOR REDD-RELATED"/>
    <property type="match status" value="1"/>
</dbReference>
<dbReference type="EMBL" id="FZPH01000006">
    <property type="protein sequence ID" value="SNT43453.1"/>
    <property type="molecule type" value="Genomic_DNA"/>
</dbReference>
<dbReference type="GO" id="GO:0003677">
    <property type="term" value="F:DNA binding"/>
    <property type="evidence" value="ECO:0007669"/>
    <property type="project" value="UniProtKB-UniRule"/>
</dbReference>
<evidence type="ECO:0000256" key="2">
    <source>
        <dbReference type="ARBA" id="ARBA00023015"/>
    </source>
</evidence>
<evidence type="ECO:0000256" key="4">
    <source>
        <dbReference type="ARBA" id="ARBA00023163"/>
    </source>
</evidence>
<gene>
    <name evidence="7" type="ORF">SAMN05421812_1062</name>
</gene>